<sequence>MGGAQPGTYAAVRAGAGLGTTLVGAGGGTGLVTALGVIGGAAVSDWVRLWVQPANSKIGKTW</sequence>
<proteinExistence type="predicted"/>
<name>A0ABP8IBT0_9BACT</name>
<gene>
    <name evidence="1" type="ORF">GCM10023185_18500</name>
</gene>
<protein>
    <submittedName>
        <fullName evidence="1">Uncharacterized protein</fullName>
    </submittedName>
</protein>
<evidence type="ECO:0000313" key="2">
    <source>
        <dbReference type="Proteomes" id="UP001501153"/>
    </source>
</evidence>
<evidence type="ECO:0000313" key="1">
    <source>
        <dbReference type="EMBL" id="GAA4355560.1"/>
    </source>
</evidence>
<accession>A0ABP8IBT0</accession>
<reference evidence="2" key="1">
    <citation type="journal article" date="2019" name="Int. J. Syst. Evol. Microbiol.">
        <title>The Global Catalogue of Microorganisms (GCM) 10K type strain sequencing project: providing services to taxonomists for standard genome sequencing and annotation.</title>
        <authorList>
            <consortium name="The Broad Institute Genomics Platform"/>
            <consortium name="The Broad Institute Genome Sequencing Center for Infectious Disease"/>
            <person name="Wu L."/>
            <person name="Ma J."/>
        </authorList>
    </citation>
    <scope>NUCLEOTIDE SEQUENCE [LARGE SCALE GENOMIC DNA]</scope>
    <source>
        <strain evidence="2">JCM 17923</strain>
    </source>
</reference>
<dbReference type="EMBL" id="BAABGZ010000018">
    <property type="protein sequence ID" value="GAA4355560.1"/>
    <property type="molecule type" value="Genomic_DNA"/>
</dbReference>
<dbReference type="Proteomes" id="UP001501153">
    <property type="component" value="Unassembled WGS sequence"/>
</dbReference>
<keyword evidence="2" id="KW-1185">Reference proteome</keyword>
<organism evidence="1 2">
    <name type="scientific">Hymenobacter saemangeumensis</name>
    <dbReference type="NCBI Taxonomy" id="1084522"/>
    <lineage>
        <taxon>Bacteria</taxon>
        <taxon>Pseudomonadati</taxon>
        <taxon>Bacteroidota</taxon>
        <taxon>Cytophagia</taxon>
        <taxon>Cytophagales</taxon>
        <taxon>Hymenobacteraceae</taxon>
        <taxon>Hymenobacter</taxon>
    </lineage>
</organism>
<comment type="caution">
    <text evidence="1">The sequence shown here is derived from an EMBL/GenBank/DDBJ whole genome shotgun (WGS) entry which is preliminary data.</text>
</comment>